<dbReference type="CDD" id="cd03396">
    <property type="entry name" value="PAP2_like_6"/>
    <property type="match status" value="1"/>
</dbReference>
<name>A0A1F6T3R7_9PROT</name>
<feature type="transmembrane region" description="Helical" evidence="1">
    <location>
        <begin position="172"/>
        <end position="190"/>
    </location>
</feature>
<sequence>MPWRDYVWFAGVPLFAAVALFMLVEHTTVDKAFSDLFFDSVAKKFPLRHDWFLEVIGHHWAKYILVVISFASLAAVLLSFGVEALRPHRRPLLFLFLVMMTGPMVVGHLKDVTNKHCPYDLDIYGGYAPHKKLLEPPDPGVERGRCWPGGHASGGFALMGLYFIWRHRRPRLALAGLGFGLGYGLMLGLGRTAQGAHFFSHNLWAAIIVWLVAWLLYELMLRRQPSRVAADPGAHTTAGS</sequence>
<reference evidence="3 4" key="1">
    <citation type="journal article" date="2016" name="Nat. Commun.">
        <title>Thousands of microbial genomes shed light on interconnected biogeochemical processes in an aquifer system.</title>
        <authorList>
            <person name="Anantharaman K."/>
            <person name="Brown C.T."/>
            <person name="Hug L.A."/>
            <person name="Sharon I."/>
            <person name="Castelle C.J."/>
            <person name="Probst A.J."/>
            <person name="Thomas B.C."/>
            <person name="Singh A."/>
            <person name="Wilkins M.J."/>
            <person name="Karaoz U."/>
            <person name="Brodie E.L."/>
            <person name="Williams K.H."/>
            <person name="Hubbard S.S."/>
            <person name="Banfield J.F."/>
        </authorList>
    </citation>
    <scope>NUCLEOTIDE SEQUENCE [LARGE SCALE GENOMIC DNA]</scope>
</reference>
<keyword evidence="1" id="KW-0812">Transmembrane</keyword>
<protein>
    <recommendedName>
        <fullName evidence="2">Phosphatidic acid phosphatase type 2/haloperoxidase domain-containing protein</fullName>
    </recommendedName>
</protein>
<feature type="transmembrane region" description="Helical" evidence="1">
    <location>
        <begin position="196"/>
        <end position="217"/>
    </location>
</feature>
<keyword evidence="1" id="KW-0472">Membrane</keyword>
<accession>A0A1F6T3R7</accession>
<dbReference type="AlphaFoldDB" id="A0A1F6T3R7"/>
<feature type="transmembrane region" description="Helical" evidence="1">
    <location>
        <begin position="92"/>
        <end position="109"/>
    </location>
</feature>
<dbReference type="InterPro" id="IPR000326">
    <property type="entry name" value="PAP2/HPO"/>
</dbReference>
<feature type="transmembrane region" description="Helical" evidence="1">
    <location>
        <begin position="7"/>
        <end position="24"/>
    </location>
</feature>
<dbReference type="STRING" id="1817756.A2140_08890"/>
<keyword evidence="1" id="KW-1133">Transmembrane helix</keyword>
<dbReference type="EMBL" id="MFSQ01000083">
    <property type="protein sequence ID" value="OGI39798.1"/>
    <property type="molecule type" value="Genomic_DNA"/>
</dbReference>
<evidence type="ECO:0000313" key="3">
    <source>
        <dbReference type="EMBL" id="OGI39798.1"/>
    </source>
</evidence>
<comment type="caution">
    <text evidence="3">The sequence shown here is derived from an EMBL/GenBank/DDBJ whole genome shotgun (WGS) entry which is preliminary data.</text>
</comment>
<feature type="transmembrane region" description="Helical" evidence="1">
    <location>
        <begin position="147"/>
        <end position="165"/>
    </location>
</feature>
<evidence type="ECO:0000256" key="1">
    <source>
        <dbReference type="SAM" id="Phobius"/>
    </source>
</evidence>
<dbReference type="SUPFAM" id="SSF48317">
    <property type="entry name" value="Acid phosphatase/Vanadium-dependent haloperoxidase"/>
    <property type="match status" value="1"/>
</dbReference>
<gene>
    <name evidence="3" type="ORF">A2140_08890</name>
</gene>
<organism evidence="3 4">
    <name type="scientific">Candidatus Muproteobacteria bacterium RBG_16_62_13</name>
    <dbReference type="NCBI Taxonomy" id="1817756"/>
    <lineage>
        <taxon>Bacteria</taxon>
        <taxon>Pseudomonadati</taxon>
        <taxon>Pseudomonadota</taxon>
        <taxon>Candidatus Muproteobacteria</taxon>
    </lineage>
</organism>
<proteinExistence type="predicted"/>
<dbReference type="Gene3D" id="1.20.144.10">
    <property type="entry name" value="Phosphatidic acid phosphatase type 2/haloperoxidase"/>
    <property type="match status" value="1"/>
</dbReference>
<evidence type="ECO:0000313" key="4">
    <source>
        <dbReference type="Proteomes" id="UP000178379"/>
    </source>
</evidence>
<dbReference type="Proteomes" id="UP000178379">
    <property type="component" value="Unassembled WGS sequence"/>
</dbReference>
<dbReference type="Pfam" id="PF01569">
    <property type="entry name" value="PAP2"/>
    <property type="match status" value="1"/>
</dbReference>
<evidence type="ECO:0000259" key="2">
    <source>
        <dbReference type="Pfam" id="PF01569"/>
    </source>
</evidence>
<dbReference type="InterPro" id="IPR036938">
    <property type="entry name" value="PAP2/HPO_sf"/>
</dbReference>
<feature type="domain" description="Phosphatidic acid phosphatase type 2/haloperoxidase" evidence="2">
    <location>
        <begin position="92"/>
        <end position="223"/>
    </location>
</feature>
<feature type="transmembrane region" description="Helical" evidence="1">
    <location>
        <begin position="60"/>
        <end position="80"/>
    </location>
</feature>